<feature type="transmembrane region" description="Helical" evidence="2">
    <location>
        <begin position="75"/>
        <end position="101"/>
    </location>
</feature>
<dbReference type="Gene3D" id="3.30.450.20">
    <property type="entry name" value="PAS domain"/>
    <property type="match status" value="1"/>
</dbReference>
<dbReference type="Pfam" id="PF00563">
    <property type="entry name" value="EAL"/>
    <property type="match status" value="1"/>
</dbReference>
<evidence type="ECO:0000256" key="2">
    <source>
        <dbReference type="SAM" id="Phobius"/>
    </source>
</evidence>
<dbReference type="CDD" id="cd01948">
    <property type="entry name" value="EAL"/>
    <property type="match status" value="1"/>
</dbReference>
<dbReference type="SUPFAM" id="SSF55785">
    <property type="entry name" value="PYP-like sensor domain (PAS domain)"/>
    <property type="match status" value="1"/>
</dbReference>
<evidence type="ECO:0000313" key="5">
    <source>
        <dbReference type="Proteomes" id="UP000238220"/>
    </source>
</evidence>
<evidence type="ECO:0000256" key="1">
    <source>
        <dbReference type="SAM" id="Coils"/>
    </source>
</evidence>
<feature type="domain" description="EAL" evidence="3">
    <location>
        <begin position="471"/>
        <end position="717"/>
    </location>
</feature>
<proteinExistence type="predicted"/>
<reference evidence="4 5" key="1">
    <citation type="submission" date="2018-02" db="EMBL/GenBank/DDBJ databases">
        <title>Genome sequencing of Solimonas sp. HR-BB.</title>
        <authorList>
            <person name="Lee Y."/>
            <person name="Jeon C.O."/>
        </authorList>
    </citation>
    <scope>NUCLEOTIDE SEQUENCE [LARGE SCALE GENOMIC DNA]</scope>
    <source>
        <strain evidence="4 5">HR-BB</strain>
    </source>
</reference>
<keyword evidence="1" id="KW-0175">Coiled coil</keyword>
<dbReference type="InterPro" id="IPR050706">
    <property type="entry name" value="Cyclic-di-GMP_PDE-like"/>
</dbReference>
<dbReference type="InterPro" id="IPR043128">
    <property type="entry name" value="Rev_trsase/Diguanyl_cyclase"/>
</dbReference>
<dbReference type="RefSeq" id="WP_104230948.1">
    <property type="nucleotide sequence ID" value="NZ_PSNW01000007.1"/>
</dbReference>
<evidence type="ECO:0000259" key="3">
    <source>
        <dbReference type="PROSITE" id="PS50883"/>
    </source>
</evidence>
<dbReference type="GO" id="GO:0071111">
    <property type="term" value="F:cyclic-guanylate-specific phosphodiesterase activity"/>
    <property type="evidence" value="ECO:0007669"/>
    <property type="project" value="InterPro"/>
</dbReference>
<dbReference type="InterPro" id="IPR035965">
    <property type="entry name" value="PAS-like_dom_sf"/>
</dbReference>
<dbReference type="Gene3D" id="3.20.20.450">
    <property type="entry name" value="EAL domain"/>
    <property type="match status" value="1"/>
</dbReference>
<sequence length="717" mass="78318">MTVSLKPFGLGAGLRRWLDGRRRRWGGARYNVYVGLFTFGLLLEAALQLTVRLTIPQEARFQAGNLLLSGAQLQHYILLPLSGALLVTIALIYLHLVRILIVPADVMQLRLKQARSPQTPLQGEAQQEYSREEIDLLVMMARNYQDQLAEARERLQAQQDQGEELAQSLRLQSNKAQALWDASSERILEVDGQGIIIAATPAVADLLAVPRADLVGQPFESAMQLQERGDKEGGEERSPMPGLLNALRSDSGLPRIEQAVLVARNQARSEVSITVLPRSHADGTLSSIVRLDTQQLAGAAAPVSALLDLSSGLPNTQAFRQRLLELIRSAQQFELRHYCALIVITGIRDEDDPSEYVRNNIASAVGRTLRRSLEGVGDVYRIGSASFAMLSARAGIKELEAAMETARALSQLEVARVTSDAGRAVVRYAAVEVDGEAPSLDSVVNAATAKLSTQAMIVGDGFAGEGKGDDEAQRAQWVSEQLGSERLRLISQSVLPTDPASGLQPWLEAFVRIEDSDGHWIEPQHFLKAVERAGEIDRLDTEVLRRILRGYREHPELWSRYAGISVNVSAISLASDRYLRSFSSLLAEYGVEASRLAVEISSTEDPQRLSQAIPGLEALGSLGVKLVIDSCTDTRLLRMARQLRPYMVKLSPELLTAAQLDPLADAELQALLTSAKTLGAAIGAKNVDRKGDAQRFSAMGIRYYQGRGVEAMGPLMT</sequence>
<keyword evidence="2" id="KW-1133">Transmembrane helix</keyword>
<gene>
    <name evidence="4" type="ORF">C3942_13865</name>
</gene>
<dbReference type="OrthoDB" id="7052318at2"/>
<dbReference type="InterPro" id="IPR001633">
    <property type="entry name" value="EAL_dom"/>
</dbReference>
<dbReference type="PANTHER" id="PTHR33121">
    <property type="entry name" value="CYCLIC DI-GMP PHOSPHODIESTERASE PDEF"/>
    <property type="match status" value="1"/>
</dbReference>
<keyword evidence="5" id="KW-1185">Reference proteome</keyword>
<feature type="coiled-coil region" evidence="1">
    <location>
        <begin position="134"/>
        <end position="172"/>
    </location>
</feature>
<dbReference type="Gene3D" id="3.30.70.270">
    <property type="match status" value="1"/>
</dbReference>
<protein>
    <recommendedName>
        <fullName evidence="3">EAL domain-containing protein</fullName>
    </recommendedName>
</protein>
<dbReference type="PANTHER" id="PTHR33121:SF70">
    <property type="entry name" value="SIGNALING PROTEIN YKOW"/>
    <property type="match status" value="1"/>
</dbReference>
<feature type="transmembrane region" description="Helical" evidence="2">
    <location>
        <begin position="30"/>
        <end position="55"/>
    </location>
</feature>
<dbReference type="EMBL" id="PSNW01000007">
    <property type="protein sequence ID" value="PPE73352.1"/>
    <property type="molecule type" value="Genomic_DNA"/>
</dbReference>
<dbReference type="SUPFAM" id="SSF141868">
    <property type="entry name" value="EAL domain-like"/>
    <property type="match status" value="1"/>
</dbReference>
<dbReference type="Proteomes" id="UP000238220">
    <property type="component" value="Unassembled WGS sequence"/>
</dbReference>
<accession>A0A2S5TEJ8</accession>
<evidence type="ECO:0000313" key="4">
    <source>
        <dbReference type="EMBL" id="PPE73352.1"/>
    </source>
</evidence>
<keyword evidence="2" id="KW-0472">Membrane</keyword>
<dbReference type="InterPro" id="IPR035919">
    <property type="entry name" value="EAL_sf"/>
</dbReference>
<dbReference type="SMART" id="SM00052">
    <property type="entry name" value="EAL"/>
    <property type="match status" value="1"/>
</dbReference>
<dbReference type="AlphaFoldDB" id="A0A2S5TEJ8"/>
<comment type="caution">
    <text evidence="4">The sequence shown here is derived from an EMBL/GenBank/DDBJ whole genome shotgun (WGS) entry which is preliminary data.</text>
</comment>
<dbReference type="PROSITE" id="PS50883">
    <property type="entry name" value="EAL"/>
    <property type="match status" value="1"/>
</dbReference>
<organism evidence="4 5">
    <name type="scientific">Solimonas fluminis</name>
    <dbReference type="NCBI Taxonomy" id="2086571"/>
    <lineage>
        <taxon>Bacteria</taxon>
        <taxon>Pseudomonadati</taxon>
        <taxon>Pseudomonadota</taxon>
        <taxon>Gammaproteobacteria</taxon>
        <taxon>Nevskiales</taxon>
        <taxon>Nevskiaceae</taxon>
        <taxon>Solimonas</taxon>
    </lineage>
</organism>
<keyword evidence="2" id="KW-0812">Transmembrane</keyword>
<name>A0A2S5TEJ8_9GAMM</name>